<dbReference type="STRING" id="29073.ENSUMAP00000013908"/>
<dbReference type="Pfam" id="PF15314">
    <property type="entry name" value="PRAP"/>
    <property type="match status" value="1"/>
</dbReference>
<accession>A0A384BP22</accession>
<evidence type="ECO:0000313" key="3">
    <source>
        <dbReference type="Proteomes" id="UP000261680"/>
    </source>
</evidence>
<feature type="compositionally biased region" description="Gly residues" evidence="1">
    <location>
        <begin position="78"/>
        <end position="91"/>
    </location>
</feature>
<dbReference type="Proteomes" id="UP000261680">
    <property type="component" value="Unplaced"/>
</dbReference>
<dbReference type="GeneID" id="103658587"/>
<organism evidence="3 4">
    <name type="scientific">Ursus maritimus</name>
    <name type="common">Polar bear</name>
    <name type="synonym">Thalarctos maritimus</name>
    <dbReference type="NCBI Taxonomy" id="29073"/>
    <lineage>
        <taxon>Eukaryota</taxon>
        <taxon>Metazoa</taxon>
        <taxon>Chordata</taxon>
        <taxon>Craniata</taxon>
        <taxon>Vertebrata</taxon>
        <taxon>Euteleostomi</taxon>
        <taxon>Mammalia</taxon>
        <taxon>Eutheria</taxon>
        <taxon>Laurasiatheria</taxon>
        <taxon>Carnivora</taxon>
        <taxon>Caniformia</taxon>
        <taxon>Ursidae</taxon>
        <taxon>Ursus</taxon>
    </lineage>
</organism>
<dbReference type="PANTHER" id="PTHR37861">
    <property type="entry name" value="PROLINE-RICH ACIDIC PROTEIN 1"/>
    <property type="match status" value="1"/>
</dbReference>
<feature type="chain" id="PRO_5035468418" evidence="2">
    <location>
        <begin position="22"/>
        <end position="194"/>
    </location>
</feature>
<name>A0A384BP22_URSMA</name>
<feature type="signal peptide" evidence="2">
    <location>
        <begin position="1"/>
        <end position="21"/>
    </location>
</feature>
<dbReference type="OrthoDB" id="9750192at2759"/>
<protein>
    <submittedName>
        <fullName evidence="4">Proline-rich acidic protein 1 isoform X1</fullName>
    </submittedName>
</protein>
<feature type="region of interest" description="Disordered" evidence="1">
    <location>
        <begin position="75"/>
        <end position="194"/>
    </location>
</feature>
<dbReference type="AlphaFoldDB" id="A0A384BP22"/>
<proteinExistence type="predicted"/>
<feature type="compositionally biased region" description="Basic and acidic residues" evidence="1">
    <location>
        <begin position="137"/>
        <end position="147"/>
    </location>
</feature>
<evidence type="ECO:0000313" key="4">
    <source>
        <dbReference type="RefSeq" id="XP_008684331.2"/>
    </source>
</evidence>
<evidence type="ECO:0000256" key="2">
    <source>
        <dbReference type="SAM" id="SignalP"/>
    </source>
</evidence>
<gene>
    <name evidence="4" type="primary">PRAP1</name>
</gene>
<evidence type="ECO:0000256" key="1">
    <source>
        <dbReference type="SAM" id="MobiDB-lite"/>
    </source>
</evidence>
<dbReference type="InterPro" id="IPR027922">
    <property type="entry name" value="PRAP"/>
</dbReference>
<dbReference type="CTD" id="118471"/>
<reference evidence="4" key="1">
    <citation type="submission" date="2025-08" db="UniProtKB">
        <authorList>
            <consortium name="RefSeq"/>
        </authorList>
    </citation>
    <scope>IDENTIFICATION</scope>
    <source>
        <tissue evidence="4">Whole blood</tissue>
    </source>
</reference>
<sequence>MRRLLLATSLVALLLAEAGSASLPQVLIKTKGYSGSPEQDMEEAWGARVVETLKKDNRLMGLLVAPKLAADTWERRQGQGGHPGAGWGGEQGHSRGASLESTSSRGKPRPHPMFLCVGTKAQAGTEDTLGHAPSPRWDPEPDRDDLYHPPPGEAEEAQEEAGLWSWALSPPQGLQGPEEDRDHIYHPREDSWGP</sequence>
<keyword evidence="2" id="KW-0732">Signal</keyword>
<dbReference type="KEGG" id="umr:103658587"/>
<dbReference type="PANTHER" id="PTHR37861:SF1">
    <property type="entry name" value="PROLINE-RICH ACIDIC PROTEIN 1"/>
    <property type="match status" value="1"/>
</dbReference>
<keyword evidence="3" id="KW-1185">Reference proteome</keyword>
<dbReference type="RefSeq" id="XP_008684331.2">
    <property type="nucleotide sequence ID" value="XM_008686109.2"/>
</dbReference>
<feature type="compositionally biased region" description="Basic and acidic residues" evidence="1">
    <location>
        <begin position="178"/>
        <end position="194"/>
    </location>
</feature>